<dbReference type="Proteomes" id="UP000001302">
    <property type="component" value="Chromosome"/>
</dbReference>
<gene>
    <name evidence="1" type="ordered locus">PB2503_07032</name>
</gene>
<dbReference type="STRING" id="314260.PB2503_07032"/>
<reference evidence="1 2" key="2">
    <citation type="journal article" date="2011" name="J. Bacteriol.">
        <title>Complete genome sequence of strain HTCC2503T of Parvularcula bermudensis, the type species of the order "Parvularculales" in the class Alphaproteobacteria.</title>
        <authorList>
            <person name="Oh H.M."/>
            <person name="Kang I."/>
            <person name="Vergin K.L."/>
            <person name="Kang D."/>
            <person name="Rhee K.H."/>
            <person name="Giovannoni S.J."/>
            <person name="Cho J.C."/>
        </authorList>
    </citation>
    <scope>NUCLEOTIDE SEQUENCE [LARGE SCALE GENOMIC DNA]</scope>
    <source>
        <strain evidence="2">ATCC BAA-594 / HTCC2503 / KCTC 12087</strain>
    </source>
</reference>
<proteinExistence type="predicted"/>
<accession>E0TE97</accession>
<name>E0TE97_PARBH</name>
<keyword evidence="2" id="KW-1185">Reference proteome</keyword>
<evidence type="ECO:0000313" key="2">
    <source>
        <dbReference type="Proteomes" id="UP000001302"/>
    </source>
</evidence>
<sequence length="190" mass="19799">MVSLAGAAIGMMGAIAVAQSLTADDVDRALAALEALKPLVADAEVDFAPPALSAQSQGMTGPMGDLGPVFSTREDGSLSMFSEAMRALPSQVPASEISTIVRRHGFASIDHFARTMDHIFTAYIASEVSTADIPSAEERQAALAFAPPQMRAEMEAQLAQLDRLKALIDAAPAENIAVVEAKKAAIDAAF</sequence>
<organism evidence="1 2">
    <name type="scientific">Parvularcula bermudensis (strain ATCC BAA-594 / HTCC2503 / KCTC 12087)</name>
    <dbReference type="NCBI Taxonomy" id="314260"/>
    <lineage>
        <taxon>Bacteria</taxon>
        <taxon>Pseudomonadati</taxon>
        <taxon>Pseudomonadota</taxon>
        <taxon>Alphaproteobacteria</taxon>
        <taxon>Parvularculales</taxon>
        <taxon>Parvularculaceae</taxon>
        <taxon>Parvularcula</taxon>
    </lineage>
</organism>
<dbReference type="AlphaFoldDB" id="E0TE97"/>
<dbReference type="EMBL" id="CP002156">
    <property type="protein sequence ID" value="ADM09472.1"/>
    <property type="molecule type" value="Genomic_DNA"/>
</dbReference>
<evidence type="ECO:0000313" key="1">
    <source>
        <dbReference type="EMBL" id="ADM09472.1"/>
    </source>
</evidence>
<protein>
    <submittedName>
        <fullName evidence="1">Uncharacterized protein</fullName>
    </submittedName>
</protein>
<reference evidence="2" key="1">
    <citation type="submission" date="2010-08" db="EMBL/GenBank/DDBJ databases">
        <title>Genome sequence of Parvularcula bermudensis HTCC2503.</title>
        <authorList>
            <person name="Kang D.-M."/>
            <person name="Oh H.-M."/>
            <person name="Cho J.-C."/>
        </authorList>
    </citation>
    <scope>NUCLEOTIDE SEQUENCE [LARGE SCALE GENOMIC DNA]</scope>
    <source>
        <strain evidence="2">ATCC BAA-594 / HTCC2503 / KCTC 12087</strain>
    </source>
</reference>
<dbReference type="KEGG" id="pbr:PB2503_07032"/>
<dbReference type="HOGENOM" id="CLU_1426764_0_0_5"/>